<dbReference type="SMART" id="SM00052">
    <property type="entry name" value="EAL"/>
    <property type="match status" value="1"/>
</dbReference>
<dbReference type="SUPFAM" id="SSF141868">
    <property type="entry name" value="EAL domain-like"/>
    <property type="match status" value="1"/>
</dbReference>
<dbReference type="RefSeq" id="WP_354219304.1">
    <property type="nucleotide sequence ID" value="NZ_JBEPMX010000002.1"/>
</dbReference>
<sequence>MQCHFCEKISPLPTSGSIFVHERTNAYQYLKESQGLDGHEENTTFLAIPFLSHDELKSILYPMINTGAEQNWIRVYSDDDDKHPIHLTIQHLYHRISDPELVQLIEDEAFETHLQPIFNLQTEKLYGYESLLRTHQNVVNPGRLFQFAQQAGLQSYLDQRARRLAIQTKANKIGREYYIFINFLPSSIYNPDFCLKHTFEAIDEYNVSKDELVFEVVETEYIDDLSHLEGILNRYKQSGMRVALDDVGSGYNNLDVLSQLSTDIIKIDRYYVRNCHENDDNQLFIDRAIDIAKQLNLTILAEGIETEEEFRHLQAKGIHLAQGFYLGKPSADIVHELD</sequence>
<dbReference type="Pfam" id="PF00563">
    <property type="entry name" value="EAL"/>
    <property type="match status" value="1"/>
</dbReference>
<dbReference type="CDD" id="cd01948">
    <property type="entry name" value="EAL"/>
    <property type="match status" value="1"/>
</dbReference>
<dbReference type="InterPro" id="IPR001633">
    <property type="entry name" value="EAL_dom"/>
</dbReference>
<dbReference type="PANTHER" id="PTHR33121">
    <property type="entry name" value="CYCLIC DI-GMP PHOSPHODIESTERASE PDEF"/>
    <property type="match status" value="1"/>
</dbReference>
<organism evidence="2 3">
    <name type="scientific">Alkalibacillus flavidus</name>
    <dbReference type="NCBI Taxonomy" id="546021"/>
    <lineage>
        <taxon>Bacteria</taxon>
        <taxon>Bacillati</taxon>
        <taxon>Bacillota</taxon>
        <taxon>Bacilli</taxon>
        <taxon>Bacillales</taxon>
        <taxon>Bacillaceae</taxon>
        <taxon>Alkalibacillus</taxon>
    </lineage>
</organism>
<feature type="domain" description="EAL" evidence="1">
    <location>
        <begin position="94"/>
        <end position="338"/>
    </location>
</feature>
<protein>
    <submittedName>
        <fullName evidence="2">EAL domain-containing protein (Putative c-di-GMP-specific phosphodiesterase class I)</fullName>
    </submittedName>
</protein>
<comment type="caution">
    <text evidence="2">The sequence shown here is derived from an EMBL/GenBank/DDBJ whole genome shotgun (WGS) entry which is preliminary data.</text>
</comment>
<dbReference type="InterPro" id="IPR035919">
    <property type="entry name" value="EAL_sf"/>
</dbReference>
<dbReference type="PANTHER" id="PTHR33121:SF15">
    <property type="entry name" value="BLUE LIGHT- AND TEMPERATURE-REGULATED ANTIREPRESSOR BLUF"/>
    <property type="match status" value="1"/>
</dbReference>
<dbReference type="PROSITE" id="PS50883">
    <property type="entry name" value="EAL"/>
    <property type="match status" value="1"/>
</dbReference>
<dbReference type="InterPro" id="IPR050706">
    <property type="entry name" value="Cyclic-di-GMP_PDE-like"/>
</dbReference>
<name>A0ABV2KSY9_9BACI</name>
<evidence type="ECO:0000259" key="1">
    <source>
        <dbReference type="PROSITE" id="PS50883"/>
    </source>
</evidence>
<proteinExistence type="predicted"/>
<gene>
    <name evidence="2" type="ORF">ABID56_000773</name>
</gene>
<evidence type="ECO:0000313" key="3">
    <source>
        <dbReference type="Proteomes" id="UP001549167"/>
    </source>
</evidence>
<reference evidence="2 3" key="1">
    <citation type="submission" date="2024-06" db="EMBL/GenBank/DDBJ databases">
        <title>Genomic Encyclopedia of Type Strains, Phase IV (KMG-IV): sequencing the most valuable type-strain genomes for metagenomic binning, comparative biology and taxonomic classification.</title>
        <authorList>
            <person name="Goeker M."/>
        </authorList>
    </citation>
    <scope>NUCLEOTIDE SEQUENCE [LARGE SCALE GENOMIC DNA]</scope>
    <source>
        <strain evidence="2 3">DSM 23520</strain>
    </source>
</reference>
<dbReference type="EMBL" id="JBEPMX010000002">
    <property type="protein sequence ID" value="MET3682692.1"/>
    <property type="molecule type" value="Genomic_DNA"/>
</dbReference>
<accession>A0ABV2KSY9</accession>
<evidence type="ECO:0000313" key="2">
    <source>
        <dbReference type="EMBL" id="MET3682692.1"/>
    </source>
</evidence>
<dbReference type="Proteomes" id="UP001549167">
    <property type="component" value="Unassembled WGS sequence"/>
</dbReference>
<dbReference type="Gene3D" id="3.20.20.450">
    <property type="entry name" value="EAL domain"/>
    <property type="match status" value="1"/>
</dbReference>
<keyword evidence="3" id="KW-1185">Reference proteome</keyword>